<dbReference type="Gene3D" id="3.90.25.10">
    <property type="entry name" value="UDP-galactose 4-epimerase, domain 1"/>
    <property type="match status" value="1"/>
</dbReference>
<protein>
    <submittedName>
        <fullName evidence="3">NAD-dependent epimerase/dehydratase family protein</fullName>
    </submittedName>
</protein>
<reference evidence="3 4" key="1">
    <citation type="journal article" date="2020" name="Microorganisms">
        <title>Simultaneous Genome Sequencing of Prosthecochloris ethylica and Desulfuromonas acetoxidans within a Syntrophic Mixture Reveals Unique Pili and Protein Interactions.</title>
        <authorList>
            <person name="Kyndt J.A."/>
            <person name="Van Beeumen J.J."/>
            <person name="Meyer T.E."/>
        </authorList>
    </citation>
    <scope>NUCLEOTIDE SEQUENCE [LARGE SCALE GENOMIC DNA]</scope>
    <source>
        <strain evidence="3 4">N3</strain>
    </source>
</reference>
<dbReference type="Proteomes" id="UP000619838">
    <property type="component" value="Unassembled WGS sequence"/>
</dbReference>
<evidence type="ECO:0000259" key="2">
    <source>
        <dbReference type="Pfam" id="PF01370"/>
    </source>
</evidence>
<dbReference type="InterPro" id="IPR036291">
    <property type="entry name" value="NAD(P)-bd_dom_sf"/>
</dbReference>
<dbReference type="Pfam" id="PF01370">
    <property type="entry name" value="Epimerase"/>
    <property type="match status" value="1"/>
</dbReference>
<dbReference type="EMBL" id="JADGII010000002">
    <property type="protein sequence ID" value="MBF0635997.1"/>
    <property type="molecule type" value="Genomic_DNA"/>
</dbReference>
<name>A0ABR9XPP8_9CHLB</name>
<dbReference type="InterPro" id="IPR001509">
    <property type="entry name" value="Epimerase_deHydtase"/>
</dbReference>
<comment type="caution">
    <text evidence="3">The sequence shown here is derived from an EMBL/GenBank/DDBJ whole genome shotgun (WGS) entry which is preliminary data.</text>
</comment>
<sequence>MVDRLVNSGLKVSVLDRAPGRFRPLQAGAEYIIVKVAIERYIRLYTREHDIAATILRPSNAYGPRQGHTGLQGVIGTFLHRAMNDEPIRVWGDGSVIRDYLYVEDLADLCMRCATSPPPGRYLVGHPGQISQAASCSSGTGFVRFRTNASTTP</sequence>
<dbReference type="RefSeq" id="WP_175187079.1">
    <property type="nucleotide sequence ID" value="NZ_JABVZQ010000004.1"/>
</dbReference>
<organism evidence="3 4">
    <name type="scientific">Prosthecochloris ethylica</name>
    <dbReference type="NCBI Taxonomy" id="2743976"/>
    <lineage>
        <taxon>Bacteria</taxon>
        <taxon>Pseudomonadati</taxon>
        <taxon>Chlorobiota</taxon>
        <taxon>Chlorobiia</taxon>
        <taxon>Chlorobiales</taxon>
        <taxon>Chlorobiaceae</taxon>
        <taxon>Prosthecochloris</taxon>
    </lineage>
</organism>
<dbReference type="PANTHER" id="PTHR43000">
    <property type="entry name" value="DTDP-D-GLUCOSE 4,6-DEHYDRATASE-RELATED"/>
    <property type="match status" value="1"/>
</dbReference>
<evidence type="ECO:0000313" key="3">
    <source>
        <dbReference type="EMBL" id="MBF0635997.1"/>
    </source>
</evidence>
<evidence type="ECO:0000313" key="4">
    <source>
        <dbReference type="Proteomes" id="UP000619838"/>
    </source>
</evidence>
<accession>A0ABR9XPP8</accession>
<evidence type="ECO:0000256" key="1">
    <source>
        <dbReference type="ARBA" id="ARBA00007637"/>
    </source>
</evidence>
<proteinExistence type="inferred from homology"/>
<keyword evidence="4" id="KW-1185">Reference proteome</keyword>
<dbReference type="SUPFAM" id="SSF51735">
    <property type="entry name" value="NAD(P)-binding Rossmann-fold domains"/>
    <property type="match status" value="1"/>
</dbReference>
<comment type="similarity">
    <text evidence="1">Belongs to the NAD(P)-dependent epimerase/dehydratase family.</text>
</comment>
<dbReference type="Gene3D" id="3.40.50.720">
    <property type="entry name" value="NAD(P)-binding Rossmann-like Domain"/>
    <property type="match status" value="1"/>
</dbReference>
<gene>
    <name evidence="3" type="ORF">INT08_02195</name>
</gene>
<feature type="domain" description="NAD-dependent epimerase/dehydratase" evidence="2">
    <location>
        <begin position="24"/>
        <end position="125"/>
    </location>
</feature>